<sequence>MYSLHTILSERRLSWLGHARRMDTGRVPRDLRYKDVLKKDIKNTSTNPDTWESLADDRPAWRHAVRQGTLQQEAHRVERGQRTEQPQQPSVFTCVRCGRD</sequence>
<proteinExistence type="predicted"/>
<protein>
    <submittedName>
        <fullName evidence="2">Uncharacterized protein</fullName>
    </submittedName>
</protein>
<evidence type="ECO:0000313" key="2">
    <source>
        <dbReference type="EMBL" id="KAK3780855.1"/>
    </source>
</evidence>
<feature type="region of interest" description="Disordered" evidence="1">
    <location>
        <begin position="69"/>
        <end position="100"/>
    </location>
</feature>
<evidence type="ECO:0000313" key="3">
    <source>
        <dbReference type="Proteomes" id="UP001283361"/>
    </source>
</evidence>
<dbReference type="Proteomes" id="UP001283361">
    <property type="component" value="Unassembled WGS sequence"/>
</dbReference>
<gene>
    <name evidence="2" type="ORF">RRG08_055092</name>
</gene>
<organism evidence="2 3">
    <name type="scientific">Elysia crispata</name>
    <name type="common">lettuce slug</name>
    <dbReference type="NCBI Taxonomy" id="231223"/>
    <lineage>
        <taxon>Eukaryota</taxon>
        <taxon>Metazoa</taxon>
        <taxon>Spiralia</taxon>
        <taxon>Lophotrochozoa</taxon>
        <taxon>Mollusca</taxon>
        <taxon>Gastropoda</taxon>
        <taxon>Heterobranchia</taxon>
        <taxon>Euthyneura</taxon>
        <taxon>Panpulmonata</taxon>
        <taxon>Sacoglossa</taxon>
        <taxon>Placobranchoidea</taxon>
        <taxon>Plakobranchidae</taxon>
        <taxon>Elysia</taxon>
    </lineage>
</organism>
<comment type="caution">
    <text evidence="2">The sequence shown here is derived from an EMBL/GenBank/DDBJ whole genome shotgun (WGS) entry which is preliminary data.</text>
</comment>
<reference evidence="2" key="1">
    <citation type="journal article" date="2023" name="G3 (Bethesda)">
        <title>A reference genome for the long-term kleptoplast-retaining sea slug Elysia crispata morphotype clarki.</title>
        <authorList>
            <person name="Eastman K.E."/>
            <person name="Pendleton A.L."/>
            <person name="Shaikh M.A."/>
            <person name="Suttiyut T."/>
            <person name="Ogas R."/>
            <person name="Tomko P."/>
            <person name="Gavelis G."/>
            <person name="Widhalm J.R."/>
            <person name="Wisecaver J.H."/>
        </authorList>
    </citation>
    <scope>NUCLEOTIDE SEQUENCE</scope>
    <source>
        <strain evidence="2">ECLA1</strain>
    </source>
</reference>
<dbReference type="EMBL" id="JAWDGP010002683">
    <property type="protein sequence ID" value="KAK3780855.1"/>
    <property type="molecule type" value="Genomic_DNA"/>
</dbReference>
<dbReference type="AlphaFoldDB" id="A0AAE1DSN8"/>
<name>A0AAE1DSN8_9GAST</name>
<feature type="compositionally biased region" description="Basic and acidic residues" evidence="1">
    <location>
        <begin position="73"/>
        <end position="82"/>
    </location>
</feature>
<evidence type="ECO:0000256" key="1">
    <source>
        <dbReference type="SAM" id="MobiDB-lite"/>
    </source>
</evidence>
<accession>A0AAE1DSN8</accession>
<keyword evidence="3" id="KW-1185">Reference proteome</keyword>